<keyword evidence="1" id="KW-0175">Coiled coil</keyword>
<accession>A0ABC8V5D0</accession>
<protein>
    <submittedName>
        <fullName evidence="2">Uncharacterized protein</fullName>
    </submittedName>
</protein>
<dbReference type="EMBL" id="CAUOFW020010279">
    <property type="protein sequence ID" value="CAK9188089.1"/>
    <property type="molecule type" value="Genomic_DNA"/>
</dbReference>
<evidence type="ECO:0000313" key="2">
    <source>
        <dbReference type="EMBL" id="CAK9188089.1"/>
    </source>
</evidence>
<dbReference type="Proteomes" id="UP001642360">
    <property type="component" value="Unassembled WGS sequence"/>
</dbReference>
<dbReference type="AlphaFoldDB" id="A0ABC8V5D0"/>
<gene>
    <name evidence="2" type="ORF">ILEXP_LOCUS58719</name>
</gene>
<feature type="coiled-coil region" evidence="1">
    <location>
        <begin position="12"/>
        <end position="100"/>
    </location>
</feature>
<name>A0ABC8V5D0_9AQUA</name>
<proteinExistence type="predicted"/>
<keyword evidence="3" id="KW-1185">Reference proteome</keyword>
<reference evidence="2 3" key="1">
    <citation type="submission" date="2024-02" db="EMBL/GenBank/DDBJ databases">
        <authorList>
            <person name="Vignale AGUSTIN F."/>
            <person name="Sosa J E."/>
            <person name="Modenutti C."/>
        </authorList>
    </citation>
    <scope>NUCLEOTIDE SEQUENCE [LARGE SCALE GENOMIC DNA]</scope>
</reference>
<evidence type="ECO:0000313" key="3">
    <source>
        <dbReference type="Proteomes" id="UP001642360"/>
    </source>
</evidence>
<feature type="non-terminal residue" evidence="2">
    <location>
        <position position="1"/>
    </location>
</feature>
<evidence type="ECO:0000256" key="1">
    <source>
        <dbReference type="SAM" id="Coils"/>
    </source>
</evidence>
<comment type="caution">
    <text evidence="2">The sequence shown here is derived from an EMBL/GenBank/DDBJ whole genome shotgun (WGS) entry which is preliminary data.</text>
</comment>
<organism evidence="2 3">
    <name type="scientific">Ilex paraguariensis</name>
    <name type="common">yerba mate</name>
    <dbReference type="NCBI Taxonomy" id="185542"/>
    <lineage>
        <taxon>Eukaryota</taxon>
        <taxon>Viridiplantae</taxon>
        <taxon>Streptophyta</taxon>
        <taxon>Embryophyta</taxon>
        <taxon>Tracheophyta</taxon>
        <taxon>Spermatophyta</taxon>
        <taxon>Magnoliopsida</taxon>
        <taxon>eudicotyledons</taxon>
        <taxon>Gunneridae</taxon>
        <taxon>Pentapetalae</taxon>
        <taxon>asterids</taxon>
        <taxon>campanulids</taxon>
        <taxon>Aquifoliales</taxon>
        <taxon>Aquifoliaceae</taxon>
        <taxon>Ilex</taxon>
    </lineage>
</organism>
<sequence>WRYRKIQSTNSIGVLTIENEELQKVIRSLERNEKNKKQADEHSDDVVMEKHVTEFVIKLIEKDAQIYELENLVKSLKKENKDVKAKMAQLEVKNGELIDQISKLPVHAITQRFHNLSNSV</sequence>